<sequence length="162" mass="18218">MYWVRDLHIGIVDFELDSKTVVDSLYGSKSGVSNFSAVINDCRRMLASDLVTSDVSSIPSCSSLPGSKTMAPREASSKFNVSKIEAAVKNPRKRKRTKFSTATPTRSYLPEELWEYIFKFLNHEDSNTFSLLLPGLSPSFQNSFCPSPTFFDSWSKSPRQQL</sequence>
<dbReference type="PaxDb" id="3880-AES65948"/>
<dbReference type="AlphaFoldDB" id="A0A072UG14"/>
<reference evidence="2" key="3">
    <citation type="submission" date="2015-04" db="UniProtKB">
        <authorList>
            <consortium name="EnsemblPlants"/>
        </authorList>
    </citation>
    <scope>IDENTIFICATION</scope>
    <source>
        <strain evidence="2">cv. Jemalong A17</strain>
    </source>
</reference>
<proteinExistence type="predicted"/>
<dbReference type="EMBL" id="CM001220">
    <property type="protein sequence ID" value="KEH28689.1"/>
    <property type="molecule type" value="Genomic_DNA"/>
</dbReference>
<gene>
    <name evidence="1" type="ordered locus">MTR_4g010930</name>
</gene>
<organism evidence="1 3">
    <name type="scientific">Medicago truncatula</name>
    <name type="common">Barrel medic</name>
    <name type="synonym">Medicago tribuloides</name>
    <dbReference type="NCBI Taxonomy" id="3880"/>
    <lineage>
        <taxon>Eukaryota</taxon>
        <taxon>Viridiplantae</taxon>
        <taxon>Streptophyta</taxon>
        <taxon>Embryophyta</taxon>
        <taxon>Tracheophyta</taxon>
        <taxon>Spermatophyta</taxon>
        <taxon>Magnoliopsida</taxon>
        <taxon>eudicotyledons</taxon>
        <taxon>Gunneridae</taxon>
        <taxon>Pentapetalae</taxon>
        <taxon>rosids</taxon>
        <taxon>fabids</taxon>
        <taxon>Fabales</taxon>
        <taxon>Fabaceae</taxon>
        <taxon>Papilionoideae</taxon>
        <taxon>50 kb inversion clade</taxon>
        <taxon>NPAAA clade</taxon>
        <taxon>Hologalegina</taxon>
        <taxon>IRL clade</taxon>
        <taxon>Trifolieae</taxon>
        <taxon>Medicago</taxon>
    </lineage>
</organism>
<evidence type="ECO:0008006" key="4">
    <source>
        <dbReference type="Google" id="ProtNLM"/>
    </source>
</evidence>
<accession>A0A072UG14</accession>
<protein>
    <recommendedName>
        <fullName evidence="4">F-box domain-containing protein</fullName>
    </recommendedName>
</protein>
<evidence type="ECO:0000313" key="2">
    <source>
        <dbReference type="EnsemblPlants" id="KEH28689"/>
    </source>
</evidence>
<evidence type="ECO:0000313" key="1">
    <source>
        <dbReference type="EMBL" id="KEH28689.1"/>
    </source>
</evidence>
<reference evidence="1 3" key="2">
    <citation type="journal article" date="2014" name="BMC Genomics">
        <title>An improved genome release (version Mt4.0) for the model legume Medicago truncatula.</title>
        <authorList>
            <person name="Tang H."/>
            <person name="Krishnakumar V."/>
            <person name="Bidwell S."/>
            <person name="Rosen B."/>
            <person name="Chan A."/>
            <person name="Zhou S."/>
            <person name="Gentzbittel L."/>
            <person name="Childs K.L."/>
            <person name="Yandell M."/>
            <person name="Gundlach H."/>
            <person name="Mayer K.F."/>
            <person name="Schwartz D.C."/>
            <person name="Town C.D."/>
        </authorList>
    </citation>
    <scope>GENOME REANNOTATION</scope>
    <source>
        <strain evidence="1">A17</strain>
        <strain evidence="2 3">cv. Jemalong A17</strain>
    </source>
</reference>
<dbReference type="Proteomes" id="UP000002051">
    <property type="component" value="Chromosome 4"/>
</dbReference>
<evidence type="ECO:0000313" key="3">
    <source>
        <dbReference type="Proteomes" id="UP000002051"/>
    </source>
</evidence>
<name>A0A072UG14_MEDTR</name>
<keyword evidence="3" id="KW-1185">Reference proteome</keyword>
<reference evidence="1 3" key="1">
    <citation type="journal article" date="2011" name="Nature">
        <title>The Medicago genome provides insight into the evolution of rhizobial symbioses.</title>
        <authorList>
            <person name="Young N.D."/>
            <person name="Debelle F."/>
            <person name="Oldroyd G.E."/>
            <person name="Geurts R."/>
            <person name="Cannon S.B."/>
            <person name="Udvardi M.K."/>
            <person name="Benedito V.A."/>
            <person name="Mayer K.F."/>
            <person name="Gouzy J."/>
            <person name="Schoof H."/>
            <person name="Van de Peer Y."/>
            <person name="Proost S."/>
            <person name="Cook D.R."/>
            <person name="Meyers B.C."/>
            <person name="Spannagl M."/>
            <person name="Cheung F."/>
            <person name="De Mita S."/>
            <person name="Krishnakumar V."/>
            <person name="Gundlach H."/>
            <person name="Zhou S."/>
            <person name="Mudge J."/>
            <person name="Bharti A.K."/>
            <person name="Murray J.D."/>
            <person name="Naoumkina M.A."/>
            <person name="Rosen B."/>
            <person name="Silverstein K.A."/>
            <person name="Tang H."/>
            <person name="Rombauts S."/>
            <person name="Zhao P.X."/>
            <person name="Zhou P."/>
            <person name="Barbe V."/>
            <person name="Bardou P."/>
            <person name="Bechner M."/>
            <person name="Bellec A."/>
            <person name="Berger A."/>
            <person name="Berges H."/>
            <person name="Bidwell S."/>
            <person name="Bisseling T."/>
            <person name="Choisne N."/>
            <person name="Couloux A."/>
            <person name="Denny R."/>
            <person name="Deshpande S."/>
            <person name="Dai X."/>
            <person name="Doyle J.J."/>
            <person name="Dudez A.M."/>
            <person name="Farmer A.D."/>
            <person name="Fouteau S."/>
            <person name="Franken C."/>
            <person name="Gibelin C."/>
            <person name="Gish J."/>
            <person name="Goldstein S."/>
            <person name="Gonzalez A.J."/>
            <person name="Green P.J."/>
            <person name="Hallab A."/>
            <person name="Hartog M."/>
            <person name="Hua A."/>
            <person name="Humphray S.J."/>
            <person name="Jeong D.H."/>
            <person name="Jing Y."/>
            <person name="Jocker A."/>
            <person name="Kenton S.M."/>
            <person name="Kim D.J."/>
            <person name="Klee K."/>
            <person name="Lai H."/>
            <person name="Lang C."/>
            <person name="Lin S."/>
            <person name="Macmil S.L."/>
            <person name="Magdelenat G."/>
            <person name="Matthews L."/>
            <person name="McCorrison J."/>
            <person name="Monaghan E.L."/>
            <person name="Mun J.H."/>
            <person name="Najar F.Z."/>
            <person name="Nicholson C."/>
            <person name="Noirot C."/>
            <person name="O'Bleness M."/>
            <person name="Paule C.R."/>
            <person name="Poulain J."/>
            <person name="Prion F."/>
            <person name="Qin B."/>
            <person name="Qu C."/>
            <person name="Retzel E.F."/>
            <person name="Riddle C."/>
            <person name="Sallet E."/>
            <person name="Samain S."/>
            <person name="Samson N."/>
            <person name="Sanders I."/>
            <person name="Saurat O."/>
            <person name="Scarpelli C."/>
            <person name="Schiex T."/>
            <person name="Segurens B."/>
            <person name="Severin A.J."/>
            <person name="Sherrier D.J."/>
            <person name="Shi R."/>
            <person name="Sims S."/>
            <person name="Singer S.R."/>
            <person name="Sinharoy S."/>
            <person name="Sterck L."/>
            <person name="Viollet A."/>
            <person name="Wang B.B."/>
            <person name="Wang K."/>
            <person name="Wang M."/>
            <person name="Wang X."/>
            <person name="Warfsmann J."/>
            <person name="Weissenbach J."/>
            <person name="White D.D."/>
            <person name="White J.D."/>
            <person name="Wiley G.B."/>
            <person name="Wincker P."/>
            <person name="Xing Y."/>
            <person name="Yang L."/>
            <person name="Yao Z."/>
            <person name="Ying F."/>
            <person name="Zhai J."/>
            <person name="Zhou L."/>
            <person name="Zuber A."/>
            <person name="Denarie J."/>
            <person name="Dixon R.A."/>
            <person name="May G.D."/>
            <person name="Schwartz D.C."/>
            <person name="Rogers J."/>
            <person name="Quetier F."/>
            <person name="Town C.D."/>
            <person name="Roe B.A."/>
        </authorList>
    </citation>
    <scope>NUCLEOTIDE SEQUENCE [LARGE SCALE GENOMIC DNA]</scope>
    <source>
        <strain evidence="1">A17</strain>
        <strain evidence="2 3">cv. Jemalong A17</strain>
    </source>
</reference>
<dbReference type="HOGENOM" id="CLU_1637900_0_0_1"/>
<dbReference type="EnsemblPlants" id="KEH28689">
    <property type="protein sequence ID" value="KEH28689"/>
    <property type="gene ID" value="MTR_4g010930"/>
</dbReference>